<reference evidence="5 6" key="1">
    <citation type="submission" date="2019-07" db="EMBL/GenBank/DDBJ databases">
        <title>De Novo Assembly of kiwifruit Actinidia rufa.</title>
        <authorList>
            <person name="Sugita-Konishi S."/>
            <person name="Sato K."/>
            <person name="Mori E."/>
            <person name="Abe Y."/>
            <person name="Kisaki G."/>
            <person name="Hamano K."/>
            <person name="Suezawa K."/>
            <person name="Otani M."/>
            <person name="Fukuda T."/>
            <person name="Manabe T."/>
            <person name="Gomi K."/>
            <person name="Tabuchi M."/>
            <person name="Akimitsu K."/>
            <person name="Kataoka I."/>
        </authorList>
    </citation>
    <scope>NUCLEOTIDE SEQUENCE [LARGE SCALE GENOMIC DNA]</scope>
    <source>
        <strain evidence="6">cv. Fuchu</strain>
    </source>
</reference>
<dbReference type="InterPro" id="IPR003165">
    <property type="entry name" value="Piwi"/>
</dbReference>
<feature type="domain" description="Piwi" evidence="4">
    <location>
        <begin position="210"/>
        <end position="290"/>
    </location>
</feature>
<evidence type="ECO:0000313" key="6">
    <source>
        <dbReference type="Proteomes" id="UP000585474"/>
    </source>
</evidence>
<protein>
    <submittedName>
        <fullName evidence="5">Stabilizer of iron transporter SufD / Polynucleotidyl transferase</fullName>
    </submittedName>
</protein>
<accession>A0A7J0GL77</accession>
<comment type="caution">
    <text evidence="5">The sequence shown here is derived from an EMBL/GenBank/DDBJ whole genome shotgun (WGS) entry which is preliminary data.</text>
</comment>
<evidence type="ECO:0000256" key="1">
    <source>
        <dbReference type="PROSITE-ProRule" id="PRU00047"/>
    </source>
</evidence>
<dbReference type="SUPFAM" id="SSF57756">
    <property type="entry name" value="Retrovirus zinc finger-like domains"/>
    <property type="match status" value="1"/>
</dbReference>
<keyword evidence="6" id="KW-1185">Reference proteome</keyword>
<dbReference type="InterPro" id="IPR012337">
    <property type="entry name" value="RNaseH-like_sf"/>
</dbReference>
<dbReference type="GO" id="GO:0003676">
    <property type="term" value="F:nucleic acid binding"/>
    <property type="evidence" value="ECO:0007669"/>
    <property type="project" value="InterPro"/>
</dbReference>
<dbReference type="Proteomes" id="UP000585474">
    <property type="component" value="Unassembled WGS sequence"/>
</dbReference>
<evidence type="ECO:0000259" key="3">
    <source>
        <dbReference type="PROSITE" id="PS50158"/>
    </source>
</evidence>
<dbReference type="GO" id="GO:0008270">
    <property type="term" value="F:zinc ion binding"/>
    <property type="evidence" value="ECO:0007669"/>
    <property type="project" value="UniProtKB-KW"/>
</dbReference>
<keyword evidence="1" id="KW-0479">Metal-binding</keyword>
<dbReference type="PROSITE" id="PS50158">
    <property type="entry name" value="ZF_CCHC"/>
    <property type="match status" value="1"/>
</dbReference>
<feature type="region of interest" description="Disordered" evidence="2">
    <location>
        <begin position="86"/>
        <end position="114"/>
    </location>
</feature>
<dbReference type="PANTHER" id="PTHR22891">
    <property type="entry name" value="EUKARYOTIC TRANSLATION INITIATION FACTOR 2C"/>
    <property type="match status" value="1"/>
</dbReference>
<dbReference type="SUPFAM" id="SSF53098">
    <property type="entry name" value="Ribonuclease H-like"/>
    <property type="match status" value="1"/>
</dbReference>
<organism evidence="5 6">
    <name type="scientific">Actinidia rufa</name>
    <dbReference type="NCBI Taxonomy" id="165716"/>
    <lineage>
        <taxon>Eukaryota</taxon>
        <taxon>Viridiplantae</taxon>
        <taxon>Streptophyta</taxon>
        <taxon>Embryophyta</taxon>
        <taxon>Tracheophyta</taxon>
        <taxon>Spermatophyta</taxon>
        <taxon>Magnoliopsida</taxon>
        <taxon>eudicotyledons</taxon>
        <taxon>Gunneridae</taxon>
        <taxon>Pentapetalae</taxon>
        <taxon>asterids</taxon>
        <taxon>Ericales</taxon>
        <taxon>Actinidiaceae</taxon>
        <taxon>Actinidia</taxon>
    </lineage>
</organism>
<dbReference type="InterPro" id="IPR036397">
    <property type="entry name" value="RNaseH_sf"/>
</dbReference>
<dbReference type="EMBL" id="BJWL01000022">
    <property type="protein sequence ID" value="GFZ11498.1"/>
    <property type="molecule type" value="Genomic_DNA"/>
</dbReference>
<feature type="compositionally biased region" description="Polar residues" evidence="2">
    <location>
        <begin position="105"/>
        <end position="114"/>
    </location>
</feature>
<dbReference type="OrthoDB" id="10252740at2759"/>
<dbReference type="InterPro" id="IPR001878">
    <property type="entry name" value="Znf_CCHC"/>
</dbReference>
<dbReference type="AlphaFoldDB" id="A0A7J0GL77"/>
<keyword evidence="1" id="KW-0862">Zinc</keyword>
<dbReference type="Gene3D" id="3.30.420.10">
    <property type="entry name" value="Ribonuclease H-like superfamily/Ribonuclease H"/>
    <property type="match status" value="1"/>
</dbReference>
<keyword evidence="1" id="KW-0863">Zinc-finger</keyword>
<sequence>MEFMNLVQGNMTVAQYEAKFMSLSRFAKAFVSTEEEKAKQFMRGLRPSIRNKIAGNLIKVYSTMVSSAAAIEETLNEIRKIVELKSQREGANAPSEGRSFKKPKSSATQQQFPARSLPATSVVSYGQTSRGGPTCFGCHQFGHRVADCPLKGQLRQSQSRASRATLAFTSAQTSYQSRPQAVAQQGQRTQGRVYAMTSAAGIAVGYLCCTRQAQNNNKQYLENLALKINVKVGGRNPVLMNALDRRIPLVTDCPTIIFGADVIHSLPGDYSNPSIAAVVALMDWPEIMKYRQGFCKGTQGKSHQHYLNGIVVS</sequence>
<gene>
    <name evidence="5" type="ORF">Acr_22g0008960</name>
</gene>
<keyword evidence="5" id="KW-0808">Transferase</keyword>
<dbReference type="Pfam" id="PF02171">
    <property type="entry name" value="Piwi"/>
    <property type="match status" value="1"/>
</dbReference>
<dbReference type="GO" id="GO:0016740">
    <property type="term" value="F:transferase activity"/>
    <property type="evidence" value="ECO:0007669"/>
    <property type="project" value="UniProtKB-KW"/>
</dbReference>
<dbReference type="Pfam" id="PF03732">
    <property type="entry name" value="Retrotrans_gag"/>
    <property type="match status" value="1"/>
</dbReference>
<dbReference type="InterPro" id="IPR005162">
    <property type="entry name" value="Retrotrans_gag_dom"/>
</dbReference>
<name>A0A7J0GL77_9ERIC</name>
<dbReference type="Gene3D" id="3.40.50.2300">
    <property type="match status" value="1"/>
</dbReference>
<feature type="domain" description="CCHC-type" evidence="3">
    <location>
        <begin position="135"/>
        <end position="149"/>
    </location>
</feature>
<evidence type="ECO:0000256" key="2">
    <source>
        <dbReference type="SAM" id="MobiDB-lite"/>
    </source>
</evidence>
<evidence type="ECO:0000313" key="5">
    <source>
        <dbReference type="EMBL" id="GFZ11498.1"/>
    </source>
</evidence>
<proteinExistence type="predicted"/>
<dbReference type="InterPro" id="IPR036875">
    <property type="entry name" value="Znf_CCHC_sf"/>
</dbReference>
<evidence type="ECO:0000259" key="4">
    <source>
        <dbReference type="PROSITE" id="PS50822"/>
    </source>
</evidence>
<dbReference type="PROSITE" id="PS50822">
    <property type="entry name" value="PIWI"/>
    <property type="match status" value="1"/>
</dbReference>